<reference evidence="2" key="1">
    <citation type="journal article" date="2023" name="Mol. Phylogenet. Evol.">
        <title>Genome-scale phylogeny and comparative genomics of the fungal order Sordariales.</title>
        <authorList>
            <person name="Hensen N."/>
            <person name="Bonometti L."/>
            <person name="Westerberg I."/>
            <person name="Brannstrom I.O."/>
            <person name="Guillou S."/>
            <person name="Cros-Aarteil S."/>
            <person name="Calhoun S."/>
            <person name="Haridas S."/>
            <person name="Kuo A."/>
            <person name="Mondo S."/>
            <person name="Pangilinan J."/>
            <person name="Riley R."/>
            <person name="LaButti K."/>
            <person name="Andreopoulos B."/>
            <person name="Lipzen A."/>
            <person name="Chen C."/>
            <person name="Yan M."/>
            <person name="Daum C."/>
            <person name="Ng V."/>
            <person name="Clum A."/>
            <person name="Steindorff A."/>
            <person name="Ohm R.A."/>
            <person name="Martin F."/>
            <person name="Silar P."/>
            <person name="Natvig D.O."/>
            <person name="Lalanne C."/>
            <person name="Gautier V."/>
            <person name="Ament-Velasquez S.L."/>
            <person name="Kruys A."/>
            <person name="Hutchinson M.I."/>
            <person name="Powell A.J."/>
            <person name="Barry K."/>
            <person name="Miller A.N."/>
            <person name="Grigoriev I.V."/>
            <person name="Debuchy R."/>
            <person name="Gladieux P."/>
            <person name="Hiltunen Thoren M."/>
            <person name="Johannesson H."/>
        </authorList>
    </citation>
    <scope>NUCLEOTIDE SEQUENCE</scope>
    <source>
        <strain evidence="2">PSN324</strain>
    </source>
</reference>
<name>A0AAV9H955_9PEZI</name>
<keyword evidence="3" id="KW-1185">Reference proteome</keyword>
<accession>A0AAV9H955</accession>
<feature type="region of interest" description="Disordered" evidence="1">
    <location>
        <begin position="1"/>
        <end position="36"/>
    </location>
</feature>
<dbReference type="Proteomes" id="UP001321749">
    <property type="component" value="Unassembled WGS sequence"/>
</dbReference>
<dbReference type="AlphaFoldDB" id="A0AAV9H955"/>
<feature type="region of interest" description="Disordered" evidence="1">
    <location>
        <begin position="326"/>
        <end position="348"/>
    </location>
</feature>
<feature type="region of interest" description="Disordered" evidence="1">
    <location>
        <begin position="98"/>
        <end position="298"/>
    </location>
</feature>
<feature type="compositionally biased region" description="Polar residues" evidence="1">
    <location>
        <begin position="124"/>
        <end position="155"/>
    </location>
</feature>
<evidence type="ECO:0000256" key="1">
    <source>
        <dbReference type="SAM" id="MobiDB-lite"/>
    </source>
</evidence>
<dbReference type="EMBL" id="MU865123">
    <property type="protein sequence ID" value="KAK4457301.1"/>
    <property type="molecule type" value="Genomic_DNA"/>
</dbReference>
<organism evidence="2 3">
    <name type="scientific">Cladorrhinum samala</name>
    <dbReference type="NCBI Taxonomy" id="585594"/>
    <lineage>
        <taxon>Eukaryota</taxon>
        <taxon>Fungi</taxon>
        <taxon>Dikarya</taxon>
        <taxon>Ascomycota</taxon>
        <taxon>Pezizomycotina</taxon>
        <taxon>Sordariomycetes</taxon>
        <taxon>Sordariomycetidae</taxon>
        <taxon>Sordariales</taxon>
        <taxon>Podosporaceae</taxon>
        <taxon>Cladorrhinum</taxon>
    </lineage>
</organism>
<comment type="caution">
    <text evidence="2">The sequence shown here is derived from an EMBL/GenBank/DDBJ whole genome shotgun (WGS) entry which is preliminary data.</text>
</comment>
<feature type="compositionally biased region" description="Polar residues" evidence="1">
    <location>
        <begin position="276"/>
        <end position="298"/>
    </location>
</feature>
<protein>
    <submittedName>
        <fullName evidence="2">Uncharacterized protein</fullName>
    </submittedName>
</protein>
<feature type="compositionally biased region" description="Basic and acidic residues" evidence="1">
    <location>
        <begin position="175"/>
        <end position="222"/>
    </location>
</feature>
<evidence type="ECO:0000313" key="3">
    <source>
        <dbReference type="Proteomes" id="UP001321749"/>
    </source>
</evidence>
<sequence>MSRSVRWGSDSPTGGSHYDHQRSDSGVGSFSDCESRASVPDGTFIDYESQSGTYNLQRALEAAQRQREESFKKVVELETALRQVRNEFEQAKAHMRAVTENNENLTHEKDVLAQKNKDLVDENAQLQERLNETINQLKKANRKSTSPPTVTIVANSSSASDSSEDKKVRRSPSKKRPEKEKERDAEREKEKEKERREKERKKEKAHAKEREREQPHREREKPEDDIDRLRKRFDSRAGEESDAKTSTIVSSRTRTSRRDSYIEPMGNAAPRPQPTPTGTTSRHHSYTTNGTYPPTTAYASIREPSTYAANTPRSVHPQVYIPNEFSGYPAEEEDPAYHGHAVARPTRR</sequence>
<feature type="compositionally biased region" description="Basic and acidic residues" evidence="1">
    <location>
        <begin position="232"/>
        <end position="243"/>
    </location>
</feature>
<evidence type="ECO:0000313" key="2">
    <source>
        <dbReference type="EMBL" id="KAK4457301.1"/>
    </source>
</evidence>
<gene>
    <name evidence="2" type="ORF">QBC42DRAFT_40720</name>
</gene>
<reference evidence="2" key="2">
    <citation type="submission" date="2023-06" db="EMBL/GenBank/DDBJ databases">
        <authorList>
            <consortium name="Lawrence Berkeley National Laboratory"/>
            <person name="Mondo S.J."/>
            <person name="Hensen N."/>
            <person name="Bonometti L."/>
            <person name="Westerberg I."/>
            <person name="Brannstrom I.O."/>
            <person name="Guillou S."/>
            <person name="Cros-Aarteil S."/>
            <person name="Calhoun S."/>
            <person name="Haridas S."/>
            <person name="Kuo A."/>
            <person name="Pangilinan J."/>
            <person name="Riley R."/>
            <person name="Labutti K."/>
            <person name="Andreopoulos B."/>
            <person name="Lipzen A."/>
            <person name="Chen C."/>
            <person name="Yanf M."/>
            <person name="Daum C."/>
            <person name="Ng V."/>
            <person name="Clum A."/>
            <person name="Steindorff A."/>
            <person name="Ohm R."/>
            <person name="Martin F."/>
            <person name="Silar P."/>
            <person name="Natvig D."/>
            <person name="Lalanne C."/>
            <person name="Gautier V."/>
            <person name="Ament-Velasquez S.L."/>
            <person name="Kruys A."/>
            <person name="Hutchinson M.I."/>
            <person name="Powell A.J."/>
            <person name="Barry K."/>
            <person name="Miller A.N."/>
            <person name="Grigoriev I.V."/>
            <person name="Debuchy R."/>
            <person name="Gladieux P."/>
            <person name="Thoren M.H."/>
            <person name="Johannesson H."/>
        </authorList>
    </citation>
    <scope>NUCLEOTIDE SEQUENCE</scope>
    <source>
        <strain evidence="2">PSN324</strain>
    </source>
</reference>
<proteinExistence type="predicted"/>
<feature type="compositionally biased region" description="Basic and acidic residues" evidence="1">
    <location>
        <begin position="105"/>
        <end position="120"/>
    </location>
</feature>